<dbReference type="AlphaFoldDB" id="A0A4Y2UMD8"/>
<keyword evidence="2" id="KW-1133">Transmembrane helix</keyword>
<evidence type="ECO:0000313" key="4">
    <source>
        <dbReference type="Proteomes" id="UP000499080"/>
    </source>
</evidence>
<keyword evidence="4" id="KW-1185">Reference proteome</keyword>
<keyword evidence="2" id="KW-0812">Transmembrane</keyword>
<sequence>MSQRSVLLKRRRNRAAAQRQISQEEKEREERTNKAVARFYIRLLLTEIITSQSKFDVTLDRFASRLAAEFIIFMEFFSLILGVDQLAASRLQLDSRNLPEFL</sequence>
<organism evidence="3 4">
    <name type="scientific">Araneus ventricosus</name>
    <name type="common">Orbweaver spider</name>
    <name type="synonym">Epeira ventricosa</name>
    <dbReference type="NCBI Taxonomy" id="182803"/>
    <lineage>
        <taxon>Eukaryota</taxon>
        <taxon>Metazoa</taxon>
        <taxon>Ecdysozoa</taxon>
        <taxon>Arthropoda</taxon>
        <taxon>Chelicerata</taxon>
        <taxon>Arachnida</taxon>
        <taxon>Araneae</taxon>
        <taxon>Araneomorphae</taxon>
        <taxon>Entelegynae</taxon>
        <taxon>Araneoidea</taxon>
        <taxon>Araneidae</taxon>
        <taxon>Araneus</taxon>
    </lineage>
</organism>
<accession>A0A4Y2UMD8</accession>
<feature type="compositionally biased region" description="Basic and acidic residues" evidence="1">
    <location>
        <begin position="22"/>
        <end position="32"/>
    </location>
</feature>
<dbReference type="EMBL" id="BGPR01038360">
    <property type="protein sequence ID" value="GBO14199.1"/>
    <property type="molecule type" value="Genomic_DNA"/>
</dbReference>
<dbReference type="Proteomes" id="UP000499080">
    <property type="component" value="Unassembled WGS sequence"/>
</dbReference>
<comment type="caution">
    <text evidence="3">The sequence shown here is derived from an EMBL/GenBank/DDBJ whole genome shotgun (WGS) entry which is preliminary data.</text>
</comment>
<proteinExistence type="predicted"/>
<gene>
    <name evidence="3" type="ORF">AVEN_166052_1</name>
</gene>
<name>A0A4Y2UMD8_ARAVE</name>
<evidence type="ECO:0000313" key="3">
    <source>
        <dbReference type="EMBL" id="GBO14199.1"/>
    </source>
</evidence>
<feature type="transmembrane region" description="Helical" evidence="2">
    <location>
        <begin position="62"/>
        <end position="83"/>
    </location>
</feature>
<keyword evidence="2" id="KW-0472">Membrane</keyword>
<evidence type="ECO:0000256" key="2">
    <source>
        <dbReference type="SAM" id="Phobius"/>
    </source>
</evidence>
<protein>
    <submittedName>
        <fullName evidence="3">Uncharacterized protein</fullName>
    </submittedName>
</protein>
<reference evidence="3 4" key="1">
    <citation type="journal article" date="2019" name="Sci. Rep.">
        <title>Orb-weaving spider Araneus ventricosus genome elucidates the spidroin gene catalogue.</title>
        <authorList>
            <person name="Kono N."/>
            <person name="Nakamura H."/>
            <person name="Ohtoshi R."/>
            <person name="Moran D.A.P."/>
            <person name="Shinohara A."/>
            <person name="Yoshida Y."/>
            <person name="Fujiwara M."/>
            <person name="Mori M."/>
            <person name="Tomita M."/>
            <person name="Arakawa K."/>
        </authorList>
    </citation>
    <scope>NUCLEOTIDE SEQUENCE [LARGE SCALE GENOMIC DNA]</scope>
</reference>
<evidence type="ECO:0000256" key="1">
    <source>
        <dbReference type="SAM" id="MobiDB-lite"/>
    </source>
</evidence>
<feature type="region of interest" description="Disordered" evidence="1">
    <location>
        <begin position="1"/>
        <end position="32"/>
    </location>
</feature>